<evidence type="ECO:0000256" key="1">
    <source>
        <dbReference type="SAM" id="SignalP"/>
    </source>
</evidence>
<feature type="signal peptide" evidence="1">
    <location>
        <begin position="1"/>
        <end position="24"/>
    </location>
</feature>
<dbReference type="AlphaFoldDB" id="A0A127M7X7"/>
<accession>A0A127M7X7</accession>
<protein>
    <submittedName>
        <fullName evidence="2">Uncharacterized protein</fullName>
    </submittedName>
</protein>
<reference evidence="2 3" key="1">
    <citation type="submission" date="2015-12" db="EMBL/GenBank/DDBJ databases">
        <authorList>
            <person name="Shamseldin A."/>
            <person name="Moawad H."/>
            <person name="Abd El-Rahim W.M."/>
            <person name="Sadowsky M.J."/>
        </authorList>
    </citation>
    <scope>NUCLEOTIDE SEQUENCE [LARGE SCALE GENOMIC DNA]</scope>
    <source>
        <strain evidence="2 3">SM2</strain>
    </source>
</reference>
<feature type="chain" id="PRO_5007275137" evidence="1">
    <location>
        <begin position="25"/>
        <end position="141"/>
    </location>
</feature>
<evidence type="ECO:0000313" key="2">
    <source>
        <dbReference type="EMBL" id="AMO69337.1"/>
    </source>
</evidence>
<organism evidence="2 3">
    <name type="scientific">Zhongshania aliphaticivorans</name>
    <dbReference type="NCBI Taxonomy" id="1470434"/>
    <lineage>
        <taxon>Bacteria</taxon>
        <taxon>Pseudomonadati</taxon>
        <taxon>Pseudomonadota</taxon>
        <taxon>Gammaproteobacteria</taxon>
        <taxon>Cellvibrionales</taxon>
        <taxon>Spongiibacteraceae</taxon>
        <taxon>Zhongshania</taxon>
    </lineage>
</organism>
<evidence type="ECO:0000313" key="3">
    <source>
        <dbReference type="Proteomes" id="UP000074119"/>
    </source>
</evidence>
<dbReference type="RefSeq" id="WP_008251354.1">
    <property type="nucleotide sequence ID" value="NZ_CP014544.1"/>
</dbReference>
<dbReference type="KEGG" id="zal:AZF00_13950"/>
<name>A0A127M7X7_9GAMM</name>
<sequence length="141" mass="14659">MLKKLLPYSTLTAALMTGPSLVNAQSLGPLQGITDTLGSLSGGLVVTLVDPLQATTAAIGLNSSPLFNILPNNPLLITYDVLLKGPENTTVISDLLQGNLIINNVLSGLPGGDVIQATYSENLKPFIPTLPLIDGLINSQL</sequence>
<dbReference type="STRING" id="1470434.AZF00_13950"/>
<dbReference type="EMBL" id="CP014544">
    <property type="protein sequence ID" value="AMO69337.1"/>
    <property type="molecule type" value="Genomic_DNA"/>
</dbReference>
<dbReference type="Proteomes" id="UP000074119">
    <property type="component" value="Chromosome"/>
</dbReference>
<keyword evidence="1" id="KW-0732">Signal</keyword>
<proteinExistence type="predicted"/>
<gene>
    <name evidence="2" type="ORF">AZF00_13950</name>
</gene>